<protein>
    <submittedName>
        <fullName evidence="2">Uncharacterized protein</fullName>
    </submittedName>
</protein>
<evidence type="ECO:0000256" key="1">
    <source>
        <dbReference type="SAM" id="Phobius"/>
    </source>
</evidence>
<name>A0A0A9GBP8_ARUDO</name>
<keyword evidence="1" id="KW-0472">Membrane</keyword>
<reference evidence="2" key="1">
    <citation type="submission" date="2014-09" db="EMBL/GenBank/DDBJ databases">
        <authorList>
            <person name="Magalhaes I.L.F."/>
            <person name="Oliveira U."/>
            <person name="Santos F.R."/>
            <person name="Vidigal T.H.D.A."/>
            <person name="Brescovit A.D."/>
            <person name="Santos A.J."/>
        </authorList>
    </citation>
    <scope>NUCLEOTIDE SEQUENCE</scope>
    <source>
        <tissue evidence="2">Shoot tissue taken approximately 20 cm above the soil surface</tissue>
    </source>
</reference>
<keyword evidence="1" id="KW-0812">Transmembrane</keyword>
<proteinExistence type="predicted"/>
<organism evidence="2">
    <name type="scientific">Arundo donax</name>
    <name type="common">Giant reed</name>
    <name type="synonym">Donax arundinaceus</name>
    <dbReference type="NCBI Taxonomy" id="35708"/>
    <lineage>
        <taxon>Eukaryota</taxon>
        <taxon>Viridiplantae</taxon>
        <taxon>Streptophyta</taxon>
        <taxon>Embryophyta</taxon>
        <taxon>Tracheophyta</taxon>
        <taxon>Spermatophyta</taxon>
        <taxon>Magnoliopsida</taxon>
        <taxon>Liliopsida</taxon>
        <taxon>Poales</taxon>
        <taxon>Poaceae</taxon>
        <taxon>PACMAD clade</taxon>
        <taxon>Arundinoideae</taxon>
        <taxon>Arundineae</taxon>
        <taxon>Arundo</taxon>
    </lineage>
</organism>
<accession>A0A0A9GBP8</accession>
<dbReference type="EMBL" id="GBRH01175974">
    <property type="protein sequence ID" value="JAE21922.1"/>
    <property type="molecule type" value="Transcribed_RNA"/>
</dbReference>
<feature type="transmembrane region" description="Helical" evidence="1">
    <location>
        <begin position="12"/>
        <end position="28"/>
    </location>
</feature>
<reference evidence="2" key="2">
    <citation type="journal article" date="2015" name="Data Brief">
        <title>Shoot transcriptome of the giant reed, Arundo donax.</title>
        <authorList>
            <person name="Barrero R.A."/>
            <person name="Guerrero F.D."/>
            <person name="Moolhuijzen P."/>
            <person name="Goolsby J.A."/>
            <person name="Tidwell J."/>
            <person name="Bellgard S.E."/>
            <person name="Bellgard M.I."/>
        </authorList>
    </citation>
    <scope>NUCLEOTIDE SEQUENCE</scope>
    <source>
        <tissue evidence="2">Shoot tissue taken approximately 20 cm above the soil surface</tissue>
    </source>
</reference>
<sequence>MHSQTPHVETNFLDAFFLFTALIISTFQDHKMRNHMYFPISQNEKFTPYLQHLLFLLVGRGAEPLKQHGKEPSEIDSLLGFIFLHLSVCFFRLLSFR</sequence>
<keyword evidence="1" id="KW-1133">Transmembrane helix</keyword>
<dbReference type="AlphaFoldDB" id="A0A0A9GBP8"/>
<evidence type="ECO:0000313" key="2">
    <source>
        <dbReference type="EMBL" id="JAE21922.1"/>
    </source>
</evidence>